<dbReference type="PANTHER" id="PTHR46743:SF2">
    <property type="entry name" value="TEICHOIC ACIDS EXPORT ATP-BINDING PROTEIN TAGH"/>
    <property type="match status" value="1"/>
</dbReference>
<dbReference type="Pfam" id="PF00005">
    <property type="entry name" value="ABC_tran"/>
    <property type="match status" value="1"/>
</dbReference>
<dbReference type="InterPro" id="IPR050683">
    <property type="entry name" value="Bact_Polysacc_Export_ATP-bd"/>
</dbReference>
<dbReference type="InterPro" id="IPR003593">
    <property type="entry name" value="AAA+_ATPase"/>
</dbReference>
<evidence type="ECO:0000256" key="3">
    <source>
        <dbReference type="ARBA" id="ARBA00022741"/>
    </source>
</evidence>
<dbReference type="SMART" id="SM00382">
    <property type="entry name" value="AAA"/>
    <property type="match status" value="1"/>
</dbReference>
<evidence type="ECO:0000259" key="5">
    <source>
        <dbReference type="PROSITE" id="PS50893"/>
    </source>
</evidence>
<dbReference type="SUPFAM" id="SSF52540">
    <property type="entry name" value="P-loop containing nucleoside triphosphate hydrolases"/>
    <property type="match status" value="1"/>
</dbReference>
<dbReference type="InterPro" id="IPR027417">
    <property type="entry name" value="P-loop_NTPase"/>
</dbReference>
<proteinExistence type="inferred from homology"/>
<evidence type="ECO:0000256" key="1">
    <source>
        <dbReference type="ARBA" id="ARBA00005417"/>
    </source>
</evidence>
<dbReference type="PANTHER" id="PTHR46743">
    <property type="entry name" value="TEICHOIC ACIDS EXPORT ATP-BINDING PROTEIN TAGH"/>
    <property type="match status" value="1"/>
</dbReference>
<keyword evidence="7" id="KW-1185">Reference proteome</keyword>
<name>A0ABM7WQG3_9BACT</name>
<dbReference type="Proteomes" id="UP001162891">
    <property type="component" value="Chromosome"/>
</dbReference>
<gene>
    <name evidence="6" type="ORF">AMOR_07030</name>
</gene>
<dbReference type="InterPro" id="IPR015860">
    <property type="entry name" value="ABC_transpr_TagH-like"/>
</dbReference>
<protein>
    <recommendedName>
        <fullName evidence="5">ABC transporter domain-containing protein</fullName>
    </recommendedName>
</protein>
<keyword evidence="4" id="KW-0067">ATP-binding</keyword>
<keyword evidence="2" id="KW-0813">Transport</keyword>
<feature type="domain" description="ABC transporter" evidence="5">
    <location>
        <begin position="13"/>
        <end position="237"/>
    </location>
</feature>
<comment type="similarity">
    <text evidence="1">Belongs to the ABC transporter superfamily.</text>
</comment>
<keyword evidence="3" id="KW-0547">Nucleotide-binding</keyword>
<dbReference type="Gene3D" id="3.40.50.300">
    <property type="entry name" value="P-loop containing nucleotide triphosphate hydrolases"/>
    <property type="match status" value="1"/>
</dbReference>
<evidence type="ECO:0000313" key="6">
    <source>
        <dbReference type="EMBL" id="BDG01707.1"/>
    </source>
</evidence>
<accession>A0ABM7WQG3</accession>
<organism evidence="6 7">
    <name type="scientific">Anaeromyxobacter oryzae</name>
    <dbReference type="NCBI Taxonomy" id="2918170"/>
    <lineage>
        <taxon>Bacteria</taxon>
        <taxon>Pseudomonadati</taxon>
        <taxon>Myxococcota</taxon>
        <taxon>Myxococcia</taxon>
        <taxon>Myxococcales</taxon>
        <taxon>Cystobacterineae</taxon>
        <taxon>Anaeromyxobacteraceae</taxon>
        <taxon>Anaeromyxobacter</taxon>
    </lineage>
</organism>
<dbReference type="RefSeq" id="WP_248358469.1">
    <property type="nucleotide sequence ID" value="NZ_AP025591.1"/>
</dbReference>
<sequence>MRYWLRHERVDTLKEALLGRFRHLRAKEPLWALRDVSFRVAPGEAVGVVGHNGSGKSTLLQLAAGVLRPTEGRVAVEGRVAPLIELGAGFDPELSGRDNVFLNGALLGFSRREMARRLDRIVAFAELERFIDVPVKSYSSGMYARLGFAIASDVDADVLLVDEVLSVGDERFQERCLERIGRLRRAGTTVLLVSHDLALVAALCDRAILLHGGAVALDGPPAAAVARYRALQGAPAAGTAAG</sequence>
<evidence type="ECO:0000313" key="7">
    <source>
        <dbReference type="Proteomes" id="UP001162891"/>
    </source>
</evidence>
<reference evidence="7" key="1">
    <citation type="journal article" date="2022" name="Int. J. Syst. Evol. Microbiol.">
        <title>Anaeromyxobacter oryzae sp. nov., Anaeromyxobacter diazotrophicus sp. nov. and Anaeromyxobacter paludicola sp. nov., isolated from paddy soils.</title>
        <authorList>
            <person name="Itoh H."/>
            <person name="Xu Z."/>
            <person name="Mise K."/>
            <person name="Masuda Y."/>
            <person name="Ushijima N."/>
            <person name="Hayakawa C."/>
            <person name="Shiratori Y."/>
            <person name="Senoo K."/>
        </authorList>
    </citation>
    <scope>NUCLEOTIDE SEQUENCE [LARGE SCALE GENOMIC DNA]</scope>
    <source>
        <strain evidence="7">Red232</strain>
    </source>
</reference>
<dbReference type="PROSITE" id="PS50893">
    <property type="entry name" value="ABC_TRANSPORTER_2"/>
    <property type="match status" value="1"/>
</dbReference>
<evidence type="ECO:0000256" key="2">
    <source>
        <dbReference type="ARBA" id="ARBA00022448"/>
    </source>
</evidence>
<dbReference type="CDD" id="cd03220">
    <property type="entry name" value="ABC_KpsT_Wzt"/>
    <property type="match status" value="1"/>
</dbReference>
<evidence type="ECO:0000256" key="4">
    <source>
        <dbReference type="ARBA" id="ARBA00022840"/>
    </source>
</evidence>
<dbReference type="EMBL" id="AP025591">
    <property type="protein sequence ID" value="BDG01707.1"/>
    <property type="molecule type" value="Genomic_DNA"/>
</dbReference>
<dbReference type="InterPro" id="IPR003439">
    <property type="entry name" value="ABC_transporter-like_ATP-bd"/>
</dbReference>